<evidence type="ECO:0000256" key="1">
    <source>
        <dbReference type="SAM" id="MobiDB-lite"/>
    </source>
</evidence>
<feature type="region of interest" description="Disordered" evidence="1">
    <location>
        <begin position="1"/>
        <end position="45"/>
    </location>
</feature>
<feature type="transmembrane region" description="Helical" evidence="2">
    <location>
        <begin position="52"/>
        <end position="71"/>
    </location>
</feature>
<comment type="caution">
    <text evidence="3">The sequence shown here is derived from an EMBL/GenBank/DDBJ whole genome shotgun (WGS) entry which is preliminary data.</text>
</comment>
<reference evidence="4" key="1">
    <citation type="submission" date="2017-03" db="EMBL/GenBank/DDBJ databases">
        <title>Genomes of endolithic fungi from Antarctica.</title>
        <authorList>
            <person name="Coleine C."/>
            <person name="Masonjones S."/>
            <person name="Stajich J.E."/>
        </authorList>
    </citation>
    <scope>NUCLEOTIDE SEQUENCE [LARGE SCALE GENOMIC DNA]</scope>
    <source>
        <strain evidence="4">CCFEE 5527</strain>
    </source>
</reference>
<proteinExistence type="predicted"/>
<gene>
    <name evidence="3" type="ORF">B0A48_00651</name>
</gene>
<dbReference type="Proteomes" id="UP000192596">
    <property type="component" value="Unassembled WGS sequence"/>
</dbReference>
<name>A0A1V8TV81_9PEZI</name>
<organism evidence="3 4">
    <name type="scientific">Cryoendolithus antarcticus</name>
    <dbReference type="NCBI Taxonomy" id="1507870"/>
    <lineage>
        <taxon>Eukaryota</taxon>
        <taxon>Fungi</taxon>
        <taxon>Dikarya</taxon>
        <taxon>Ascomycota</taxon>
        <taxon>Pezizomycotina</taxon>
        <taxon>Dothideomycetes</taxon>
        <taxon>Dothideomycetidae</taxon>
        <taxon>Cladosporiales</taxon>
        <taxon>Cladosporiaceae</taxon>
        <taxon>Cryoendolithus</taxon>
    </lineage>
</organism>
<dbReference type="EMBL" id="NAJO01000001">
    <property type="protein sequence ID" value="OQO15268.1"/>
    <property type="molecule type" value="Genomic_DNA"/>
</dbReference>
<keyword evidence="2" id="KW-0812">Transmembrane</keyword>
<dbReference type="AlphaFoldDB" id="A0A1V8TV81"/>
<keyword evidence="4" id="KW-1185">Reference proteome</keyword>
<evidence type="ECO:0000256" key="2">
    <source>
        <dbReference type="SAM" id="Phobius"/>
    </source>
</evidence>
<evidence type="ECO:0000313" key="4">
    <source>
        <dbReference type="Proteomes" id="UP000192596"/>
    </source>
</evidence>
<keyword evidence="2" id="KW-0472">Membrane</keyword>
<evidence type="ECO:0000313" key="3">
    <source>
        <dbReference type="EMBL" id="OQO15268.1"/>
    </source>
</evidence>
<sequence length="245" mass="25373">MPASPDADNPLIPPPDTSTPTPTSPFTPPFSLPTISPSPPTSPPSDIDCSNTTYLTLLIILAVILLGFVYYHTRQCWKARWADDSDEPPTYVSSIYGTNRPRVNVHLAANGGPVLGGRSTATRVSTGAGTAAVTHQAACTGPSAVGVSAATGETAAVANAADPATGNLDAAAGGLPIGVGSDSNARGAVRRERHATHIKQLPERGLASVTVHDLSTKPCGPECADTINRRLPTVVLPKKERTRSR</sequence>
<accession>A0A1V8TV81</accession>
<feature type="compositionally biased region" description="Pro residues" evidence="1">
    <location>
        <begin position="11"/>
        <end position="43"/>
    </location>
</feature>
<dbReference type="InParanoid" id="A0A1V8TV81"/>
<protein>
    <submittedName>
        <fullName evidence="3">Uncharacterized protein</fullName>
    </submittedName>
</protein>
<keyword evidence="2" id="KW-1133">Transmembrane helix</keyword>